<protein>
    <submittedName>
        <fullName evidence="5">Membrane fusion protein (Multidrug efflux system)</fullName>
    </submittedName>
</protein>
<dbReference type="Gene3D" id="2.40.30.170">
    <property type="match status" value="1"/>
</dbReference>
<dbReference type="Proteomes" id="UP000528457">
    <property type="component" value="Unassembled WGS sequence"/>
</dbReference>
<gene>
    <name evidence="5" type="ORF">HNR48_003114</name>
</gene>
<proteinExistence type="inferred from homology"/>
<keyword evidence="6" id="KW-1185">Reference proteome</keyword>
<dbReference type="InterPro" id="IPR006143">
    <property type="entry name" value="RND_pump_MFP"/>
</dbReference>
<dbReference type="EMBL" id="JACHHT010000002">
    <property type="protein sequence ID" value="MBB6522829.1"/>
    <property type="molecule type" value="Genomic_DNA"/>
</dbReference>
<keyword evidence="2" id="KW-0812">Transmembrane</keyword>
<comment type="similarity">
    <text evidence="1">Belongs to the membrane fusion protein (MFP) (TC 8.A.1) family.</text>
</comment>
<evidence type="ECO:0000313" key="6">
    <source>
        <dbReference type="Proteomes" id="UP000528457"/>
    </source>
</evidence>
<feature type="transmembrane region" description="Helical" evidence="2">
    <location>
        <begin position="6"/>
        <end position="26"/>
    </location>
</feature>
<dbReference type="RefSeq" id="WP_166845138.1">
    <property type="nucleotide sequence ID" value="NZ_JAAONY010000002.1"/>
</dbReference>
<dbReference type="AlphaFoldDB" id="A0A7X0MY93"/>
<evidence type="ECO:0000256" key="2">
    <source>
        <dbReference type="SAM" id="Phobius"/>
    </source>
</evidence>
<dbReference type="GO" id="GO:0015562">
    <property type="term" value="F:efflux transmembrane transporter activity"/>
    <property type="evidence" value="ECO:0007669"/>
    <property type="project" value="TreeGrafter"/>
</dbReference>
<reference evidence="5 6" key="1">
    <citation type="submission" date="2020-08" db="EMBL/GenBank/DDBJ databases">
        <title>Genomic Encyclopedia of Type Strains, Phase IV (KMG-IV): sequencing the most valuable type-strain genomes for metagenomic binning, comparative biology and taxonomic classification.</title>
        <authorList>
            <person name="Goeker M."/>
        </authorList>
    </citation>
    <scope>NUCLEOTIDE SEQUENCE [LARGE SCALE GENOMIC DNA]</scope>
    <source>
        <strain evidence="5 6">DSM 22368</strain>
    </source>
</reference>
<dbReference type="FunCoup" id="A0A7X0MY93">
    <property type="interactions" value="377"/>
</dbReference>
<dbReference type="NCBIfam" id="TIGR01730">
    <property type="entry name" value="RND_mfp"/>
    <property type="match status" value="1"/>
</dbReference>
<dbReference type="InterPro" id="IPR058625">
    <property type="entry name" value="MdtA-like_BSH"/>
</dbReference>
<name>A0A7X0MY93_9GAMM</name>
<comment type="caution">
    <text evidence="5">The sequence shown here is derived from an EMBL/GenBank/DDBJ whole genome shotgun (WGS) entry which is preliminary data.</text>
</comment>
<dbReference type="SUPFAM" id="SSF111369">
    <property type="entry name" value="HlyD-like secretion proteins"/>
    <property type="match status" value="1"/>
</dbReference>
<dbReference type="InterPro" id="IPR058624">
    <property type="entry name" value="MdtA-like_HH"/>
</dbReference>
<dbReference type="InParanoid" id="A0A7X0MY93"/>
<feature type="domain" description="Multidrug resistance protein MdtA-like barrel-sandwich hybrid" evidence="4">
    <location>
        <begin position="71"/>
        <end position="187"/>
    </location>
</feature>
<feature type="domain" description="Multidrug resistance protein MdtA-like alpha-helical hairpin" evidence="3">
    <location>
        <begin position="105"/>
        <end position="164"/>
    </location>
</feature>
<accession>A0A7X0MY93</accession>
<dbReference type="Gene3D" id="1.10.287.470">
    <property type="entry name" value="Helix hairpin bin"/>
    <property type="match status" value="1"/>
</dbReference>
<evidence type="ECO:0000259" key="4">
    <source>
        <dbReference type="Pfam" id="PF25917"/>
    </source>
</evidence>
<dbReference type="PANTHER" id="PTHR30469">
    <property type="entry name" value="MULTIDRUG RESISTANCE PROTEIN MDTA"/>
    <property type="match status" value="1"/>
</dbReference>
<keyword evidence="2" id="KW-1133">Transmembrane helix</keyword>
<dbReference type="Gene3D" id="2.40.420.20">
    <property type="match status" value="1"/>
</dbReference>
<dbReference type="GO" id="GO:1990281">
    <property type="term" value="C:efflux pump complex"/>
    <property type="evidence" value="ECO:0007669"/>
    <property type="project" value="TreeGrafter"/>
</dbReference>
<keyword evidence="2" id="KW-0472">Membrane</keyword>
<dbReference type="PANTHER" id="PTHR30469:SF36">
    <property type="entry name" value="BLL3903 PROTEIN"/>
    <property type="match status" value="1"/>
</dbReference>
<sequence>MTLRRWIITVFMCLLVLVGLGSIKFFQIKEAIAMGESFPEPSATVQAVRASAAEFRQQLHVSGELTAPQQLELRTELGGKIQKLNLPSGGEVSEDQILLQLDVSEEQARLRAAKASARLSKLTLDRNKKLRKQNRVSAESLDQAEADYQTRLAEIAAQEAVINKKTIRAPFSGRVGLHTLEEGQYLNPNTLITQLIGNNDYIWVDFSVPQDFPALDANSNIEVKLANQETLNATLMASDAEVDSRSRQLRYRARIDIPQGSKLNSNSIVEVHLNAGQTRAAVWVPDVSISRDQFANYVYVLQPEPGTDNYRAERVRIELGPRQDDGFMLSEGLTEGTMISSIGTFKLRQGLKVYVQETTVQESAAQNAGVQGGAQ</sequence>
<evidence type="ECO:0000259" key="3">
    <source>
        <dbReference type="Pfam" id="PF25876"/>
    </source>
</evidence>
<dbReference type="Pfam" id="PF25917">
    <property type="entry name" value="BSH_RND"/>
    <property type="match status" value="1"/>
</dbReference>
<dbReference type="Gene3D" id="2.40.50.100">
    <property type="match status" value="1"/>
</dbReference>
<evidence type="ECO:0000313" key="5">
    <source>
        <dbReference type="EMBL" id="MBB6522829.1"/>
    </source>
</evidence>
<dbReference type="Pfam" id="PF25876">
    <property type="entry name" value="HH_MFP_RND"/>
    <property type="match status" value="1"/>
</dbReference>
<evidence type="ECO:0000256" key="1">
    <source>
        <dbReference type="ARBA" id="ARBA00009477"/>
    </source>
</evidence>
<organism evidence="5 6">
    <name type="scientific">Pseudoteredinibacter isoporae</name>
    <dbReference type="NCBI Taxonomy" id="570281"/>
    <lineage>
        <taxon>Bacteria</taxon>
        <taxon>Pseudomonadati</taxon>
        <taxon>Pseudomonadota</taxon>
        <taxon>Gammaproteobacteria</taxon>
        <taxon>Cellvibrionales</taxon>
        <taxon>Cellvibrionaceae</taxon>
        <taxon>Pseudoteredinibacter</taxon>
    </lineage>
</organism>